<evidence type="ECO:0000313" key="9">
    <source>
        <dbReference type="Proteomes" id="UP000823902"/>
    </source>
</evidence>
<evidence type="ECO:0000256" key="5">
    <source>
        <dbReference type="ARBA" id="ARBA00023163"/>
    </source>
</evidence>
<keyword evidence="2" id="KW-0805">Transcription regulation</keyword>
<dbReference type="Proteomes" id="UP000823902">
    <property type="component" value="Unassembled WGS sequence"/>
</dbReference>
<dbReference type="PANTHER" id="PTHR43133">
    <property type="entry name" value="RNA POLYMERASE ECF-TYPE SIGMA FACTO"/>
    <property type="match status" value="1"/>
</dbReference>
<evidence type="ECO:0000259" key="6">
    <source>
        <dbReference type="Pfam" id="PF04542"/>
    </source>
</evidence>
<feature type="domain" description="RNA polymerase sigma-70 region 2" evidence="6">
    <location>
        <begin position="22"/>
        <end position="88"/>
    </location>
</feature>
<dbReference type="SUPFAM" id="SSF88946">
    <property type="entry name" value="Sigma2 domain of RNA polymerase sigma factors"/>
    <property type="match status" value="1"/>
</dbReference>
<dbReference type="InterPro" id="IPR007627">
    <property type="entry name" value="RNA_pol_sigma70_r2"/>
</dbReference>
<dbReference type="NCBIfam" id="TIGR02937">
    <property type="entry name" value="sigma70-ECF"/>
    <property type="match status" value="1"/>
</dbReference>
<dbReference type="EMBL" id="DWVY01000019">
    <property type="protein sequence ID" value="HJC74182.1"/>
    <property type="molecule type" value="Genomic_DNA"/>
</dbReference>
<dbReference type="Gene3D" id="1.10.1740.10">
    <property type="match status" value="1"/>
</dbReference>
<dbReference type="InterPro" id="IPR013324">
    <property type="entry name" value="RNA_pol_sigma_r3/r4-like"/>
</dbReference>
<evidence type="ECO:0000313" key="8">
    <source>
        <dbReference type="EMBL" id="HJC74182.1"/>
    </source>
</evidence>
<dbReference type="Gene3D" id="1.10.10.10">
    <property type="entry name" value="Winged helix-like DNA-binding domain superfamily/Winged helix DNA-binding domain"/>
    <property type="match status" value="1"/>
</dbReference>
<dbReference type="Pfam" id="PF08281">
    <property type="entry name" value="Sigma70_r4_2"/>
    <property type="match status" value="1"/>
</dbReference>
<comment type="similarity">
    <text evidence="1">Belongs to the sigma-70 factor family. ECF subfamily.</text>
</comment>
<evidence type="ECO:0000259" key="7">
    <source>
        <dbReference type="Pfam" id="PF08281"/>
    </source>
</evidence>
<dbReference type="CDD" id="cd06171">
    <property type="entry name" value="Sigma70_r4"/>
    <property type="match status" value="1"/>
</dbReference>
<accession>A0A9D2Q782</accession>
<keyword evidence="5" id="KW-0804">Transcription</keyword>
<gene>
    <name evidence="8" type="ORF">H9697_04445</name>
</gene>
<dbReference type="InterPro" id="IPR039425">
    <property type="entry name" value="RNA_pol_sigma-70-like"/>
</dbReference>
<dbReference type="Pfam" id="PF04542">
    <property type="entry name" value="Sigma70_r2"/>
    <property type="match status" value="1"/>
</dbReference>
<evidence type="ECO:0000256" key="1">
    <source>
        <dbReference type="ARBA" id="ARBA00010641"/>
    </source>
</evidence>
<dbReference type="InterPro" id="IPR013325">
    <property type="entry name" value="RNA_pol_sigma_r2"/>
</dbReference>
<dbReference type="PANTHER" id="PTHR43133:SF8">
    <property type="entry name" value="RNA POLYMERASE SIGMA FACTOR HI_1459-RELATED"/>
    <property type="match status" value="1"/>
</dbReference>
<evidence type="ECO:0000256" key="3">
    <source>
        <dbReference type="ARBA" id="ARBA00023082"/>
    </source>
</evidence>
<reference evidence="8" key="2">
    <citation type="submission" date="2021-04" db="EMBL/GenBank/DDBJ databases">
        <authorList>
            <person name="Gilroy R."/>
        </authorList>
    </citation>
    <scope>NUCLEOTIDE SEQUENCE</scope>
    <source>
        <strain evidence="8">CHK196-7946</strain>
    </source>
</reference>
<dbReference type="AlphaFoldDB" id="A0A9D2Q782"/>
<comment type="caution">
    <text evidence="8">The sequence shown here is derived from an EMBL/GenBank/DDBJ whole genome shotgun (WGS) entry which is preliminary data.</text>
</comment>
<dbReference type="GO" id="GO:0006352">
    <property type="term" value="P:DNA-templated transcription initiation"/>
    <property type="evidence" value="ECO:0007669"/>
    <property type="project" value="InterPro"/>
</dbReference>
<feature type="domain" description="RNA polymerase sigma factor 70 region 4 type 2" evidence="7">
    <location>
        <begin position="116"/>
        <end position="166"/>
    </location>
</feature>
<evidence type="ECO:0000256" key="4">
    <source>
        <dbReference type="ARBA" id="ARBA00023125"/>
    </source>
</evidence>
<evidence type="ECO:0000256" key="2">
    <source>
        <dbReference type="ARBA" id="ARBA00023015"/>
    </source>
</evidence>
<dbReference type="InterPro" id="IPR013249">
    <property type="entry name" value="RNA_pol_sigma70_r4_t2"/>
</dbReference>
<proteinExistence type="inferred from homology"/>
<sequence length="186" mass="21845">MDSDFFLIRKMRQGDEAAFDIFVRKYYGDILRYCACRCFDAEDAQDLTQETFARFFSRFSDYRHKGKTKNYLYTIAGNLCKNYYKKNRAPAAGDVYGVSENTADSPEESVIERTALEWALDQLDPELREVIDLYYFRELKLREMAETLHIGLPLVKYRLRRAKERLQEMLGKERKSHGSGRSDGNL</sequence>
<keyword evidence="3" id="KW-0731">Sigma factor</keyword>
<reference evidence="8" key="1">
    <citation type="journal article" date="2021" name="PeerJ">
        <title>Extensive microbial diversity within the chicken gut microbiome revealed by metagenomics and culture.</title>
        <authorList>
            <person name="Gilroy R."/>
            <person name="Ravi A."/>
            <person name="Getino M."/>
            <person name="Pursley I."/>
            <person name="Horton D.L."/>
            <person name="Alikhan N.F."/>
            <person name="Baker D."/>
            <person name="Gharbi K."/>
            <person name="Hall N."/>
            <person name="Watson M."/>
            <person name="Adriaenssens E.M."/>
            <person name="Foster-Nyarko E."/>
            <person name="Jarju S."/>
            <person name="Secka A."/>
            <person name="Antonio M."/>
            <person name="Oren A."/>
            <person name="Chaudhuri R.R."/>
            <person name="La Ragione R."/>
            <person name="Hildebrand F."/>
            <person name="Pallen M.J."/>
        </authorList>
    </citation>
    <scope>NUCLEOTIDE SEQUENCE</scope>
    <source>
        <strain evidence="8">CHK196-7946</strain>
    </source>
</reference>
<dbReference type="GO" id="GO:0016987">
    <property type="term" value="F:sigma factor activity"/>
    <property type="evidence" value="ECO:0007669"/>
    <property type="project" value="UniProtKB-KW"/>
</dbReference>
<name>A0A9D2Q782_9FIRM</name>
<dbReference type="SUPFAM" id="SSF88659">
    <property type="entry name" value="Sigma3 and sigma4 domains of RNA polymerase sigma factors"/>
    <property type="match status" value="1"/>
</dbReference>
<protein>
    <submittedName>
        <fullName evidence="8">Sigma-70 family RNA polymerase sigma factor</fullName>
    </submittedName>
</protein>
<dbReference type="InterPro" id="IPR036388">
    <property type="entry name" value="WH-like_DNA-bd_sf"/>
</dbReference>
<organism evidence="8 9">
    <name type="scientific">Candidatus Mediterraneibacter faecavium</name>
    <dbReference type="NCBI Taxonomy" id="2838668"/>
    <lineage>
        <taxon>Bacteria</taxon>
        <taxon>Bacillati</taxon>
        <taxon>Bacillota</taxon>
        <taxon>Clostridia</taxon>
        <taxon>Lachnospirales</taxon>
        <taxon>Lachnospiraceae</taxon>
        <taxon>Mediterraneibacter</taxon>
    </lineage>
</organism>
<dbReference type="GO" id="GO:0003677">
    <property type="term" value="F:DNA binding"/>
    <property type="evidence" value="ECO:0007669"/>
    <property type="project" value="UniProtKB-KW"/>
</dbReference>
<keyword evidence="4" id="KW-0238">DNA-binding</keyword>
<dbReference type="InterPro" id="IPR014284">
    <property type="entry name" value="RNA_pol_sigma-70_dom"/>
</dbReference>